<name>A0A0L8H4L1_OCTBM</name>
<dbReference type="EMBL" id="KQ419216">
    <property type="protein sequence ID" value="KOF84213.1"/>
    <property type="molecule type" value="Genomic_DNA"/>
</dbReference>
<organism evidence="1">
    <name type="scientific">Octopus bimaculoides</name>
    <name type="common">California two-spotted octopus</name>
    <dbReference type="NCBI Taxonomy" id="37653"/>
    <lineage>
        <taxon>Eukaryota</taxon>
        <taxon>Metazoa</taxon>
        <taxon>Spiralia</taxon>
        <taxon>Lophotrochozoa</taxon>
        <taxon>Mollusca</taxon>
        <taxon>Cephalopoda</taxon>
        <taxon>Coleoidea</taxon>
        <taxon>Octopodiformes</taxon>
        <taxon>Octopoda</taxon>
        <taxon>Incirrata</taxon>
        <taxon>Octopodidae</taxon>
        <taxon>Octopus</taxon>
    </lineage>
</organism>
<reference evidence="1" key="1">
    <citation type="submission" date="2015-07" db="EMBL/GenBank/DDBJ databases">
        <title>MeaNS - Measles Nucleotide Surveillance Program.</title>
        <authorList>
            <person name="Tran T."/>
            <person name="Druce J."/>
        </authorList>
    </citation>
    <scope>NUCLEOTIDE SEQUENCE</scope>
    <source>
        <strain evidence="1">UCB-OBI-ISO-001</strain>
        <tissue evidence="1">Gonad</tissue>
    </source>
</reference>
<sequence length="57" mass="6591">MYTQEINTEEAWIASSELQAFTANVNFHFKVHIITSAVCISYRVHYQLTIMISVVKI</sequence>
<proteinExistence type="predicted"/>
<protein>
    <submittedName>
        <fullName evidence="1">Uncharacterized protein</fullName>
    </submittedName>
</protein>
<gene>
    <name evidence="1" type="ORF">OCBIM_22022428mg</name>
</gene>
<dbReference type="AlphaFoldDB" id="A0A0L8H4L1"/>
<evidence type="ECO:0000313" key="1">
    <source>
        <dbReference type="EMBL" id="KOF84213.1"/>
    </source>
</evidence>
<accession>A0A0L8H4L1</accession>